<reference evidence="3 4" key="1">
    <citation type="submission" date="2018-11" db="EMBL/GenBank/DDBJ databases">
        <title>Genomes From Bacteria Associated with the Canine Oral Cavity: a Test Case for Automated Genome-Based Taxonomic Assignment.</title>
        <authorList>
            <person name="Coil D.A."/>
            <person name="Jospin G."/>
            <person name="Darling A.E."/>
            <person name="Wallis C."/>
            <person name="Davis I.J."/>
            <person name="Harris S."/>
            <person name="Eisen J.A."/>
            <person name="Holcombe L.J."/>
            <person name="O'Flynn C."/>
        </authorList>
    </citation>
    <scope>NUCLEOTIDE SEQUENCE [LARGE SCALE GENOMIC DNA]</scope>
    <source>
        <strain evidence="3 4">OH1047_COT-310</strain>
    </source>
</reference>
<proteinExistence type="predicted"/>
<sequence>MSYIQNSLLSGEYIQHSAKIHWWTYMSPTLFIFIGWLLHDAGTFLNVLSYILLGAGIIGIINRHIERMTSEFAVTNKRVILKTGWIKRSVVELQLSKTEAIGFTETFWGRLLKFGTIIVTTGGAKNTYPYVADALRFRKVISDAVNQQ</sequence>
<dbReference type="PANTHER" id="PTHR37938:SF1">
    <property type="entry name" value="BLL0215 PROTEIN"/>
    <property type="match status" value="1"/>
</dbReference>
<evidence type="ECO:0000313" key="3">
    <source>
        <dbReference type="EMBL" id="RRD92464.1"/>
    </source>
</evidence>
<dbReference type="RefSeq" id="WP_036846947.1">
    <property type="nucleotide sequence ID" value="NZ_RQYF01000010.1"/>
</dbReference>
<keyword evidence="1" id="KW-1133">Transmembrane helix</keyword>
<dbReference type="PANTHER" id="PTHR37938">
    <property type="entry name" value="BLL0215 PROTEIN"/>
    <property type="match status" value="1"/>
</dbReference>
<organism evidence="3 4">
    <name type="scientific">Prevotella heparinolytica</name>
    <dbReference type="NCBI Taxonomy" id="28113"/>
    <lineage>
        <taxon>Bacteria</taxon>
        <taxon>Pseudomonadati</taxon>
        <taxon>Bacteroidota</taxon>
        <taxon>Bacteroidia</taxon>
        <taxon>Bacteroidales</taxon>
        <taxon>Bacteroidaceae</taxon>
        <taxon>Bacteroides</taxon>
    </lineage>
</organism>
<feature type="domain" description="YdbS-like PH" evidence="2">
    <location>
        <begin position="69"/>
        <end position="129"/>
    </location>
</feature>
<name>A0A3P2AAM8_9BACE</name>
<dbReference type="AlphaFoldDB" id="A0A3P2AAM8"/>
<dbReference type="EMBL" id="RQYF01000010">
    <property type="protein sequence ID" value="RRD92464.1"/>
    <property type="molecule type" value="Genomic_DNA"/>
</dbReference>
<comment type="caution">
    <text evidence="3">The sequence shown here is derived from an EMBL/GenBank/DDBJ whole genome shotgun (WGS) entry which is preliminary data.</text>
</comment>
<dbReference type="Proteomes" id="UP000279562">
    <property type="component" value="Unassembled WGS sequence"/>
</dbReference>
<dbReference type="GeneID" id="57240148"/>
<evidence type="ECO:0000313" key="4">
    <source>
        <dbReference type="Proteomes" id="UP000279562"/>
    </source>
</evidence>
<evidence type="ECO:0000256" key="1">
    <source>
        <dbReference type="SAM" id="Phobius"/>
    </source>
</evidence>
<accession>A0A3P2AAM8</accession>
<protein>
    <submittedName>
        <fullName evidence="3">PH domain-containing protein</fullName>
    </submittedName>
</protein>
<dbReference type="Pfam" id="PF03703">
    <property type="entry name" value="bPH_2"/>
    <property type="match status" value="1"/>
</dbReference>
<keyword evidence="1" id="KW-0472">Membrane</keyword>
<dbReference type="InterPro" id="IPR005182">
    <property type="entry name" value="YdbS-like_PH"/>
</dbReference>
<gene>
    <name evidence="3" type="ORF">EII33_03930</name>
</gene>
<feature type="transmembrane region" description="Helical" evidence="1">
    <location>
        <begin position="20"/>
        <end position="38"/>
    </location>
</feature>
<feature type="transmembrane region" description="Helical" evidence="1">
    <location>
        <begin position="44"/>
        <end position="61"/>
    </location>
</feature>
<evidence type="ECO:0000259" key="2">
    <source>
        <dbReference type="Pfam" id="PF03703"/>
    </source>
</evidence>
<keyword evidence="4" id="KW-1185">Reference proteome</keyword>
<keyword evidence="1" id="KW-0812">Transmembrane</keyword>